<dbReference type="Pfam" id="PF24431">
    <property type="entry name" value="DUF7554"/>
    <property type="match status" value="1"/>
</dbReference>
<dbReference type="AlphaFoldDB" id="A0A081ESP1"/>
<dbReference type="InterPro" id="IPR055976">
    <property type="entry name" value="DUF7554"/>
</dbReference>
<keyword evidence="1" id="KW-1133">Transmembrane helix</keyword>
<dbReference type="Proteomes" id="UP000053331">
    <property type="component" value="Unassembled WGS sequence"/>
</dbReference>
<organism evidence="2 3">
    <name type="scientific">Halorubrum saccharovorum</name>
    <dbReference type="NCBI Taxonomy" id="2248"/>
    <lineage>
        <taxon>Archaea</taxon>
        <taxon>Methanobacteriati</taxon>
        <taxon>Methanobacteriota</taxon>
        <taxon>Stenosarchaea group</taxon>
        <taxon>Halobacteria</taxon>
        <taxon>Halobacteriales</taxon>
        <taxon>Haloferacaceae</taxon>
        <taxon>Halorubrum</taxon>
    </lineage>
</organism>
<dbReference type="RefSeq" id="WP_050024341.1">
    <property type="nucleotide sequence ID" value="NZ_JNFH02000018.1"/>
</dbReference>
<evidence type="ECO:0000313" key="2">
    <source>
        <dbReference type="EMBL" id="KDS90429.1"/>
    </source>
</evidence>
<name>A0A081ESP1_9EURY</name>
<evidence type="ECO:0000256" key="1">
    <source>
        <dbReference type="SAM" id="Phobius"/>
    </source>
</evidence>
<keyword evidence="1" id="KW-0472">Membrane</keyword>
<gene>
    <name evidence="2" type="ORF">FK85_14725</name>
</gene>
<keyword evidence="1" id="KW-0812">Transmembrane</keyword>
<feature type="transmembrane region" description="Helical" evidence="1">
    <location>
        <begin position="16"/>
        <end position="36"/>
    </location>
</feature>
<protein>
    <submittedName>
        <fullName evidence="2">Uncharacterized protein</fullName>
    </submittedName>
</protein>
<dbReference type="EMBL" id="JNFH02000018">
    <property type="protein sequence ID" value="KDS90429.1"/>
    <property type="molecule type" value="Genomic_DNA"/>
</dbReference>
<comment type="caution">
    <text evidence="2">The sequence shown here is derived from an EMBL/GenBank/DDBJ whole genome shotgun (WGS) entry which is preliminary data.</text>
</comment>
<keyword evidence="3" id="KW-1185">Reference proteome</keyword>
<evidence type="ECO:0000313" key="3">
    <source>
        <dbReference type="Proteomes" id="UP000053331"/>
    </source>
</evidence>
<sequence length="67" mass="7370">MDRTDADRADVDVDDLLKLILVLAVVWLLVEIFGAVLDLTFALLDAIPTLIAVVIVVLIALRLTDRI</sequence>
<feature type="transmembrane region" description="Helical" evidence="1">
    <location>
        <begin position="42"/>
        <end position="61"/>
    </location>
</feature>
<accession>A0A081ESP1</accession>
<reference evidence="2 3" key="1">
    <citation type="journal article" date="2015" name="Genome Announc.">
        <title>Draft genome sequence of a Halorubrum H3 strain isolated from the burlinskoye salt lake (Altai Krai, Russia).</title>
        <authorList>
            <person name="Rozanov A.S."/>
            <person name="Bryanskaya A.V."/>
            <person name="Malup T.K."/>
            <person name="Kotenko A.V."/>
            <person name="Peltek S.E."/>
        </authorList>
    </citation>
    <scope>NUCLEOTIDE SEQUENCE [LARGE SCALE GENOMIC DNA]</scope>
    <source>
        <strain evidence="2 3">H3</strain>
    </source>
</reference>
<proteinExistence type="predicted"/>